<dbReference type="CDD" id="cd05387">
    <property type="entry name" value="BY-kinase"/>
    <property type="match status" value="1"/>
</dbReference>
<evidence type="ECO:0000256" key="8">
    <source>
        <dbReference type="ARBA" id="ARBA00051245"/>
    </source>
</evidence>
<dbReference type="EMBL" id="DXEK01000190">
    <property type="protein sequence ID" value="HIX78230.1"/>
    <property type="molecule type" value="Genomic_DNA"/>
</dbReference>
<dbReference type="Gene3D" id="3.40.50.300">
    <property type="entry name" value="P-loop containing nucleotide triphosphate hydrolases"/>
    <property type="match status" value="1"/>
</dbReference>
<dbReference type="Pfam" id="PF13614">
    <property type="entry name" value="AAA_31"/>
    <property type="match status" value="1"/>
</dbReference>
<dbReference type="PANTHER" id="PTHR32309">
    <property type="entry name" value="TYROSINE-PROTEIN KINASE"/>
    <property type="match status" value="1"/>
</dbReference>
<dbReference type="InterPro" id="IPR005702">
    <property type="entry name" value="Wzc-like_C"/>
</dbReference>
<evidence type="ECO:0000259" key="9">
    <source>
        <dbReference type="Pfam" id="PF13614"/>
    </source>
</evidence>
<dbReference type="PANTHER" id="PTHR32309:SF13">
    <property type="entry name" value="FERRIC ENTEROBACTIN TRANSPORT PROTEIN FEPE"/>
    <property type="match status" value="1"/>
</dbReference>
<sequence length="234" mass="25832">MNQVTVKKEKNNYQIEEAYKSLRANLQFCGDDKKVIAITSCTPNEGKSSVSLQLAISLAESGKNVLFIDADLRKSVLLGSTKAGQQTVKGLTHYLTGQSELQDVVYSTNIPKLYLIYSGPLPPNPAELLGGKNFRSFLKAVRKVYDYVIIDTPPLGNVIDSAVIAEECDGAILVIESGVISYRFAQEVKAQLEKSNCPILGVVLNKVDMQKQAYGKYGKNYGKYYGDYARKQEK</sequence>
<comment type="caution">
    <text evidence="10">The sequence shown here is derived from an EMBL/GenBank/DDBJ whole genome shotgun (WGS) entry which is preliminary data.</text>
</comment>
<feature type="domain" description="AAA" evidence="9">
    <location>
        <begin position="34"/>
        <end position="176"/>
    </location>
</feature>
<dbReference type="NCBIfam" id="TIGR01007">
    <property type="entry name" value="eps_fam"/>
    <property type="match status" value="1"/>
</dbReference>
<evidence type="ECO:0000256" key="4">
    <source>
        <dbReference type="ARBA" id="ARBA00022741"/>
    </source>
</evidence>
<protein>
    <recommendedName>
        <fullName evidence="2">non-specific protein-tyrosine kinase</fullName>
        <ecNumber evidence="2">2.7.10.2</ecNumber>
    </recommendedName>
</protein>
<evidence type="ECO:0000256" key="1">
    <source>
        <dbReference type="ARBA" id="ARBA00007316"/>
    </source>
</evidence>
<keyword evidence="4" id="KW-0547">Nucleotide-binding</keyword>
<keyword evidence="7" id="KW-0829">Tyrosine-protein kinase</keyword>
<dbReference type="GO" id="GO:0005886">
    <property type="term" value="C:plasma membrane"/>
    <property type="evidence" value="ECO:0007669"/>
    <property type="project" value="TreeGrafter"/>
</dbReference>
<dbReference type="EC" id="2.7.10.2" evidence="2"/>
<dbReference type="GO" id="GO:0005524">
    <property type="term" value="F:ATP binding"/>
    <property type="evidence" value="ECO:0007669"/>
    <property type="project" value="UniProtKB-KW"/>
</dbReference>
<gene>
    <name evidence="10" type="ORF">H9734_11660</name>
</gene>
<evidence type="ECO:0000256" key="3">
    <source>
        <dbReference type="ARBA" id="ARBA00022679"/>
    </source>
</evidence>
<reference evidence="10" key="2">
    <citation type="submission" date="2021-04" db="EMBL/GenBank/DDBJ databases">
        <authorList>
            <person name="Gilroy R."/>
        </authorList>
    </citation>
    <scope>NUCLEOTIDE SEQUENCE</scope>
    <source>
        <strain evidence="10">CHK183-1962</strain>
    </source>
</reference>
<evidence type="ECO:0000256" key="2">
    <source>
        <dbReference type="ARBA" id="ARBA00011903"/>
    </source>
</evidence>
<evidence type="ECO:0000256" key="5">
    <source>
        <dbReference type="ARBA" id="ARBA00022777"/>
    </source>
</evidence>
<evidence type="ECO:0000313" key="10">
    <source>
        <dbReference type="EMBL" id="HIX78230.1"/>
    </source>
</evidence>
<dbReference type="AlphaFoldDB" id="A0A9D1XHT1"/>
<proteinExistence type="inferred from homology"/>
<keyword evidence="5" id="KW-0418">Kinase</keyword>
<evidence type="ECO:0000256" key="7">
    <source>
        <dbReference type="ARBA" id="ARBA00023137"/>
    </source>
</evidence>
<name>A0A9D1XHT1_9FIRM</name>
<keyword evidence="6" id="KW-0067">ATP-binding</keyword>
<dbReference type="InterPro" id="IPR050445">
    <property type="entry name" value="Bact_polysacc_biosynth/exp"/>
</dbReference>
<reference evidence="10" key="1">
    <citation type="journal article" date="2021" name="PeerJ">
        <title>Extensive microbial diversity within the chicken gut microbiome revealed by metagenomics and culture.</title>
        <authorList>
            <person name="Gilroy R."/>
            <person name="Ravi A."/>
            <person name="Getino M."/>
            <person name="Pursley I."/>
            <person name="Horton D.L."/>
            <person name="Alikhan N.F."/>
            <person name="Baker D."/>
            <person name="Gharbi K."/>
            <person name="Hall N."/>
            <person name="Watson M."/>
            <person name="Adriaenssens E.M."/>
            <person name="Foster-Nyarko E."/>
            <person name="Jarju S."/>
            <person name="Secka A."/>
            <person name="Antonio M."/>
            <person name="Oren A."/>
            <person name="Chaudhuri R.R."/>
            <person name="La Ragione R."/>
            <person name="Hildebrand F."/>
            <person name="Pallen M.J."/>
        </authorList>
    </citation>
    <scope>NUCLEOTIDE SEQUENCE</scope>
    <source>
        <strain evidence="10">CHK183-1962</strain>
    </source>
</reference>
<dbReference type="SUPFAM" id="SSF52540">
    <property type="entry name" value="P-loop containing nucleoside triphosphate hydrolases"/>
    <property type="match status" value="1"/>
</dbReference>
<evidence type="ECO:0000313" key="11">
    <source>
        <dbReference type="Proteomes" id="UP000886890"/>
    </source>
</evidence>
<dbReference type="GO" id="GO:0004715">
    <property type="term" value="F:non-membrane spanning protein tyrosine kinase activity"/>
    <property type="evidence" value="ECO:0007669"/>
    <property type="project" value="UniProtKB-EC"/>
</dbReference>
<evidence type="ECO:0000256" key="6">
    <source>
        <dbReference type="ARBA" id="ARBA00022840"/>
    </source>
</evidence>
<dbReference type="InterPro" id="IPR027417">
    <property type="entry name" value="P-loop_NTPase"/>
</dbReference>
<dbReference type="InterPro" id="IPR025669">
    <property type="entry name" value="AAA_dom"/>
</dbReference>
<organism evidence="10 11">
    <name type="scientific">Candidatus Fusicatenibacter merdavium</name>
    <dbReference type="NCBI Taxonomy" id="2838600"/>
    <lineage>
        <taxon>Bacteria</taxon>
        <taxon>Bacillati</taxon>
        <taxon>Bacillota</taxon>
        <taxon>Clostridia</taxon>
        <taxon>Lachnospirales</taxon>
        <taxon>Lachnospiraceae</taxon>
        <taxon>Fusicatenibacter</taxon>
    </lineage>
</organism>
<dbReference type="Proteomes" id="UP000886890">
    <property type="component" value="Unassembled WGS sequence"/>
</dbReference>
<keyword evidence="3 10" id="KW-0808">Transferase</keyword>
<comment type="catalytic activity">
    <reaction evidence="8">
        <text>L-tyrosyl-[protein] + ATP = O-phospho-L-tyrosyl-[protein] + ADP + H(+)</text>
        <dbReference type="Rhea" id="RHEA:10596"/>
        <dbReference type="Rhea" id="RHEA-COMP:10136"/>
        <dbReference type="Rhea" id="RHEA-COMP:20101"/>
        <dbReference type="ChEBI" id="CHEBI:15378"/>
        <dbReference type="ChEBI" id="CHEBI:30616"/>
        <dbReference type="ChEBI" id="CHEBI:46858"/>
        <dbReference type="ChEBI" id="CHEBI:61978"/>
        <dbReference type="ChEBI" id="CHEBI:456216"/>
        <dbReference type="EC" id="2.7.10.2"/>
    </reaction>
</comment>
<accession>A0A9D1XHT1</accession>
<comment type="similarity">
    <text evidence="1">Belongs to the CpsD/CapB family.</text>
</comment>